<accession>A0A9Q1GXN7</accession>
<dbReference type="InterPro" id="IPR036388">
    <property type="entry name" value="WH-like_DNA-bd_sf"/>
</dbReference>
<evidence type="ECO:0000259" key="17">
    <source>
        <dbReference type="Pfam" id="PF23020"/>
    </source>
</evidence>
<dbReference type="AlphaFoldDB" id="A0A9Q1GXN7"/>
<evidence type="ECO:0000256" key="3">
    <source>
        <dbReference type="ARBA" id="ARBA00022448"/>
    </source>
</evidence>
<keyword evidence="7" id="KW-0811">Translocation</keyword>
<evidence type="ECO:0000256" key="10">
    <source>
        <dbReference type="ARBA" id="ARBA00029502"/>
    </source>
</evidence>
<sequence>MATQSAAPHNPTDDAPSSTNSALQPTEQPTNDEQPTAEPPKEISLKSVFVNTQPIREEQVQNAVKFLSHPRVRGSPVVHRRNFLERKGLTKEEIDEAFRHNSVIPRLKSWIRRVVLDEEDAIEKRTAGEPRLAEEAAAAKIAAVAAVDVAKASQDVTPCPKGEDVPPPWKSKKEHPQGNLNFLTIINLLIGKRSGSS</sequence>
<feature type="region of interest" description="Disordered" evidence="15">
    <location>
        <begin position="153"/>
        <end position="176"/>
    </location>
</feature>
<evidence type="ECO:0000256" key="14">
    <source>
        <dbReference type="RuleBase" id="RU367032"/>
    </source>
</evidence>
<dbReference type="FunFam" id="1.10.10.10:FF:000217">
    <property type="entry name" value="Peroxisomal membrane protein PEX14"/>
    <property type="match status" value="1"/>
</dbReference>
<dbReference type="GO" id="GO:1990429">
    <property type="term" value="C:peroxisomal importomer complex"/>
    <property type="evidence" value="ECO:0007669"/>
    <property type="project" value="TreeGrafter"/>
</dbReference>
<comment type="similarity">
    <text evidence="2 14">Belongs to the peroxin-14 family.</text>
</comment>
<keyword evidence="9 14" id="KW-0576">Peroxisome</keyword>
<dbReference type="Pfam" id="PF23020">
    <property type="entry name" value="PEX14-like_2nd"/>
    <property type="match status" value="1"/>
</dbReference>
<keyword evidence="8 14" id="KW-0472">Membrane</keyword>
<keyword evidence="3 14" id="KW-0813">Transport</keyword>
<proteinExistence type="inferred from homology"/>
<dbReference type="Proteomes" id="UP001153076">
    <property type="component" value="Unassembled WGS sequence"/>
</dbReference>
<evidence type="ECO:0000313" key="18">
    <source>
        <dbReference type="EMBL" id="KAJ8427332.1"/>
    </source>
</evidence>
<evidence type="ECO:0000256" key="15">
    <source>
        <dbReference type="SAM" id="MobiDB-lite"/>
    </source>
</evidence>
<feature type="region of interest" description="Disordered" evidence="15">
    <location>
        <begin position="1"/>
        <end position="44"/>
    </location>
</feature>
<gene>
    <name evidence="18" type="ORF">Cgig2_030597</name>
</gene>
<evidence type="ECO:0000256" key="9">
    <source>
        <dbReference type="ARBA" id="ARBA00023140"/>
    </source>
</evidence>
<evidence type="ECO:0000256" key="5">
    <source>
        <dbReference type="ARBA" id="ARBA00022927"/>
    </source>
</evidence>
<keyword evidence="19" id="KW-1185">Reference proteome</keyword>
<feature type="compositionally biased region" description="Polar residues" evidence="15">
    <location>
        <begin position="15"/>
        <end position="34"/>
    </location>
</feature>
<dbReference type="PANTHER" id="PTHR23058:SF0">
    <property type="entry name" value="PEROXISOMAL MEMBRANE PROTEIN PEX14"/>
    <property type="match status" value="1"/>
</dbReference>
<dbReference type="GO" id="GO:0005778">
    <property type="term" value="C:peroxisomal membrane"/>
    <property type="evidence" value="ECO:0007669"/>
    <property type="project" value="UniProtKB-SubCell"/>
</dbReference>
<evidence type="ECO:0000256" key="12">
    <source>
        <dbReference type="ARBA" id="ARBA00053920"/>
    </source>
</evidence>
<comment type="caution">
    <text evidence="18">The sequence shown here is derived from an EMBL/GenBank/DDBJ whole genome shotgun (WGS) entry which is preliminary data.</text>
</comment>
<dbReference type="InterPro" id="IPR025655">
    <property type="entry name" value="PEX14"/>
</dbReference>
<keyword evidence="4" id="KW-0812">Transmembrane</keyword>
<dbReference type="OrthoDB" id="441517at2759"/>
<keyword evidence="5 14" id="KW-0653">Protein transport</keyword>
<dbReference type="InterPro" id="IPR006785">
    <property type="entry name" value="Pex14_N"/>
</dbReference>
<dbReference type="Gene3D" id="1.10.10.10">
    <property type="entry name" value="Winged helix-like DNA-binding domain superfamily/Winged helix DNA-binding domain"/>
    <property type="match status" value="1"/>
</dbReference>
<keyword evidence="6" id="KW-1133">Transmembrane helix</keyword>
<dbReference type="InterPro" id="IPR054154">
    <property type="entry name" value="PEX14-like_M_plants"/>
</dbReference>
<evidence type="ECO:0000256" key="6">
    <source>
        <dbReference type="ARBA" id="ARBA00022989"/>
    </source>
</evidence>
<evidence type="ECO:0000256" key="1">
    <source>
        <dbReference type="ARBA" id="ARBA00004549"/>
    </source>
</evidence>
<dbReference type="PANTHER" id="PTHR23058">
    <property type="entry name" value="PEROXISOMAL MEMBRANE PROTEIN PEX14"/>
    <property type="match status" value="1"/>
</dbReference>
<evidence type="ECO:0000256" key="4">
    <source>
        <dbReference type="ARBA" id="ARBA00022692"/>
    </source>
</evidence>
<protein>
    <recommendedName>
        <fullName evidence="10 14">Peroxisomal membrane protein PEX14</fullName>
    </recommendedName>
    <alternativeName>
        <fullName evidence="11 14">Peroxin-14</fullName>
    </alternativeName>
</protein>
<reference evidence="18" key="1">
    <citation type="submission" date="2022-04" db="EMBL/GenBank/DDBJ databases">
        <title>Carnegiea gigantea Genome sequencing and assembly v2.</title>
        <authorList>
            <person name="Copetti D."/>
            <person name="Sanderson M.J."/>
            <person name="Burquez A."/>
            <person name="Wojciechowski M.F."/>
        </authorList>
    </citation>
    <scope>NUCLEOTIDE SEQUENCE</scope>
    <source>
        <strain evidence="18">SGP5-SGP5p</strain>
        <tissue evidence="18">Aerial part</tissue>
    </source>
</reference>
<organism evidence="18 19">
    <name type="scientific">Carnegiea gigantea</name>
    <dbReference type="NCBI Taxonomy" id="171969"/>
    <lineage>
        <taxon>Eukaryota</taxon>
        <taxon>Viridiplantae</taxon>
        <taxon>Streptophyta</taxon>
        <taxon>Embryophyta</taxon>
        <taxon>Tracheophyta</taxon>
        <taxon>Spermatophyta</taxon>
        <taxon>Magnoliopsida</taxon>
        <taxon>eudicotyledons</taxon>
        <taxon>Gunneridae</taxon>
        <taxon>Pentapetalae</taxon>
        <taxon>Caryophyllales</taxon>
        <taxon>Cactineae</taxon>
        <taxon>Cactaceae</taxon>
        <taxon>Cactoideae</taxon>
        <taxon>Echinocereeae</taxon>
        <taxon>Carnegiea</taxon>
    </lineage>
</organism>
<feature type="domain" description="Peroxisomal membrane protein PEX14 central plants" evidence="17">
    <location>
        <begin position="100"/>
        <end position="157"/>
    </location>
</feature>
<dbReference type="EMBL" id="JAKOGI010001156">
    <property type="protein sequence ID" value="KAJ8427332.1"/>
    <property type="molecule type" value="Genomic_DNA"/>
</dbReference>
<evidence type="ECO:0000313" key="19">
    <source>
        <dbReference type="Proteomes" id="UP001153076"/>
    </source>
</evidence>
<evidence type="ECO:0000259" key="16">
    <source>
        <dbReference type="Pfam" id="PF04695"/>
    </source>
</evidence>
<evidence type="ECO:0000256" key="2">
    <source>
        <dbReference type="ARBA" id="ARBA00005443"/>
    </source>
</evidence>
<name>A0A9Q1GXN7_9CARY</name>
<evidence type="ECO:0000256" key="13">
    <source>
        <dbReference type="ARBA" id="ARBA00064754"/>
    </source>
</evidence>
<comment type="subcellular location">
    <subcellularLocation>
        <location evidence="1">Peroxisome membrane</location>
        <topology evidence="1">Single-pass membrane protein</topology>
    </subcellularLocation>
</comment>
<feature type="domain" description="Peroxisome membrane anchor protein Pex14p N-terminal" evidence="16">
    <location>
        <begin position="56"/>
        <end position="99"/>
    </location>
</feature>
<evidence type="ECO:0000256" key="8">
    <source>
        <dbReference type="ARBA" id="ARBA00023136"/>
    </source>
</evidence>
<comment type="function">
    <text evidence="12 14">Component of the PEX13-PEX14 docking complex, a translocon channel that specifically mediates the import of peroxisomal cargo proteins bound to PEX5 receptor. The PEX13-PEX14 docking complex forms a large import pore which can be opened to a diameter of about 9 nm. Mechanistically, PEX5 receptor along with cargo proteins associates with the PEX14 subunit of the PEX13-PEX14 docking complex in the cytosol, leading to the insertion of the receptor into the organelle membrane with the concomitant translocation of the cargo into the peroxisome matrix.</text>
</comment>
<comment type="subunit">
    <text evidence="13">Interacts with PEX13; forming the PEX13-PEX14 docking complex. Interacts with PEX5 (via WxxxF/Y motifs).</text>
</comment>
<evidence type="ECO:0000256" key="11">
    <source>
        <dbReference type="ARBA" id="ARBA00029691"/>
    </source>
</evidence>
<evidence type="ECO:0000256" key="7">
    <source>
        <dbReference type="ARBA" id="ARBA00023010"/>
    </source>
</evidence>
<dbReference type="GO" id="GO:0016560">
    <property type="term" value="P:protein import into peroxisome matrix, docking"/>
    <property type="evidence" value="ECO:0007669"/>
    <property type="project" value="UniProtKB-UniRule"/>
</dbReference>
<dbReference type="GO" id="GO:0005102">
    <property type="term" value="F:signaling receptor binding"/>
    <property type="evidence" value="ECO:0007669"/>
    <property type="project" value="TreeGrafter"/>
</dbReference>
<dbReference type="Pfam" id="PF04695">
    <property type="entry name" value="Pex14_N"/>
    <property type="match status" value="1"/>
</dbReference>